<proteinExistence type="predicted"/>
<reference evidence="1 2" key="1">
    <citation type="submission" date="2016-11" db="EMBL/GenBank/DDBJ databases">
        <authorList>
            <person name="Jaros S."/>
            <person name="Januszkiewicz K."/>
            <person name="Wedrychowicz H."/>
        </authorList>
    </citation>
    <scope>NUCLEOTIDE SEQUENCE [LARGE SCALE GENOMIC DNA]</scope>
    <source>
        <strain evidence="1 2">CGMCC 1.6102</strain>
    </source>
</reference>
<name>A0A1M7QBT7_9BACT</name>
<evidence type="ECO:0000313" key="2">
    <source>
        <dbReference type="Proteomes" id="UP000184513"/>
    </source>
</evidence>
<dbReference type="EMBL" id="FRCY01000016">
    <property type="protein sequence ID" value="SHN27966.1"/>
    <property type="molecule type" value="Genomic_DNA"/>
</dbReference>
<protein>
    <submittedName>
        <fullName evidence="1">Uncharacterized protein</fullName>
    </submittedName>
</protein>
<sequence length="46" mass="5210">MQMYITGALSFLQELASNTDFKKYIEAKPKAFLCVDKDFGFAVICL</sequence>
<organism evidence="1 2">
    <name type="scientific">Cyclobacterium lianum</name>
    <dbReference type="NCBI Taxonomy" id="388280"/>
    <lineage>
        <taxon>Bacteria</taxon>
        <taxon>Pseudomonadati</taxon>
        <taxon>Bacteroidota</taxon>
        <taxon>Cytophagia</taxon>
        <taxon>Cytophagales</taxon>
        <taxon>Cyclobacteriaceae</taxon>
        <taxon>Cyclobacterium</taxon>
    </lineage>
</organism>
<keyword evidence="2" id="KW-1185">Reference proteome</keyword>
<dbReference type="Proteomes" id="UP000184513">
    <property type="component" value="Unassembled WGS sequence"/>
</dbReference>
<gene>
    <name evidence="1" type="ORF">SAMN04488057_1168</name>
</gene>
<evidence type="ECO:0000313" key="1">
    <source>
        <dbReference type="EMBL" id="SHN27966.1"/>
    </source>
</evidence>
<dbReference type="AlphaFoldDB" id="A0A1M7QBT7"/>
<accession>A0A1M7QBT7</accession>